<evidence type="ECO:0000313" key="2">
    <source>
        <dbReference type="EMBL" id="KAG7310830.1"/>
    </source>
</evidence>
<dbReference type="EMBL" id="JAHIBW010000005">
    <property type="protein sequence ID" value="KAG7310830.1"/>
    <property type="molecule type" value="Genomic_DNA"/>
</dbReference>
<organism evidence="2 3">
    <name type="scientific">Plutella xylostella</name>
    <name type="common">Diamondback moth</name>
    <name type="synonym">Plutella maculipennis</name>
    <dbReference type="NCBI Taxonomy" id="51655"/>
    <lineage>
        <taxon>Eukaryota</taxon>
        <taxon>Metazoa</taxon>
        <taxon>Ecdysozoa</taxon>
        <taxon>Arthropoda</taxon>
        <taxon>Hexapoda</taxon>
        <taxon>Insecta</taxon>
        <taxon>Pterygota</taxon>
        <taxon>Neoptera</taxon>
        <taxon>Endopterygota</taxon>
        <taxon>Lepidoptera</taxon>
        <taxon>Glossata</taxon>
        <taxon>Ditrysia</taxon>
        <taxon>Yponomeutoidea</taxon>
        <taxon>Plutellidae</taxon>
        <taxon>Plutella</taxon>
    </lineage>
</organism>
<keyword evidence="3" id="KW-1185">Reference proteome</keyword>
<comment type="caution">
    <text evidence="2">The sequence shown here is derived from an EMBL/GenBank/DDBJ whole genome shotgun (WGS) entry which is preliminary data.</text>
</comment>
<feature type="signal peptide" evidence="1">
    <location>
        <begin position="1"/>
        <end position="16"/>
    </location>
</feature>
<evidence type="ECO:0000256" key="1">
    <source>
        <dbReference type="SAM" id="SignalP"/>
    </source>
</evidence>
<dbReference type="Proteomes" id="UP000823941">
    <property type="component" value="Chromosome 5"/>
</dbReference>
<accession>A0ABQ7R0L9</accession>
<keyword evidence="1" id="KW-0732">Signal</keyword>
<evidence type="ECO:0000313" key="3">
    <source>
        <dbReference type="Proteomes" id="UP000823941"/>
    </source>
</evidence>
<reference evidence="2 3" key="1">
    <citation type="submission" date="2021-06" db="EMBL/GenBank/DDBJ databases">
        <title>A haploid diamondback moth (Plutella xylostella L.) genome assembly resolves 31 chromosomes and identifies a diamide resistance mutation.</title>
        <authorList>
            <person name="Ward C.M."/>
            <person name="Perry K.D."/>
            <person name="Baker G."/>
            <person name="Powis K."/>
            <person name="Heckel D.G."/>
            <person name="Baxter S.W."/>
        </authorList>
    </citation>
    <scope>NUCLEOTIDE SEQUENCE [LARGE SCALE GENOMIC DNA]</scope>
    <source>
        <strain evidence="2 3">LV</strain>
        <tissue evidence="2">Single pupa</tissue>
    </source>
</reference>
<gene>
    <name evidence="2" type="ORF">JYU34_003656</name>
</gene>
<proteinExistence type="predicted"/>
<name>A0ABQ7R0L9_PLUXY</name>
<feature type="chain" id="PRO_5046574249" evidence="1">
    <location>
        <begin position="17"/>
        <end position="168"/>
    </location>
</feature>
<protein>
    <submittedName>
        <fullName evidence="2">Uncharacterized protein</fullName>
    </submittedName>
</protein>
<sequence length="168" mass="18038">MLKYLIFLNVMALLVAKPIVLKGTSDDGQTLIAVSASDPEIGRQLFKNFNQHPGNGQGRGNLKPENYFEKLFSFAVPGSASAGGGRAFVSASSFNPFLFPLFHYPINVEGYGLSNADHSSLFKGLEGHYDGNLAGNGQSVTTVNDGGHIYGKINTVTFDNHRKSNLGN</sequence>